<comment type="caution">
    <text evidence="1">The sequence shown here is derived from an EMBL/GenBank/DDBJ whole genome shotgun (WGS) entry which is preliminary data.</text>
</comment>
<gene>
    <name evidence="1" type="ORF">CYJ40_08200</name>
</gene>
<evidence type="ECO:0000313" key="1">
    <source>
        <dbReference type="EMBL" id="PKY70039.1"/>
    </source>
</evidence>
<proteinExistence type="predicted"/>
<dbReference type="STRING" id="1176165.GCA_001584405_02154"/>
<reference evidence="1 2" key="1">
    <citation type="submission" date="2017-12" db="EMBL/GenBank/DDBJ databases">
        <title>Phylogenetic diversity of female urinary microbiome.</title>
        <authorList>
            <person name="Thomas-White K."/>
            <person name="Wolfe A.J."/>
        </authorList>
    </citation>
    <scope>NUCLEOTIDE SEQUENCE [LARGE SCALE GENOMIC DNA]</scope>
    <source>
        <strain evidence="1 2">UMB0426</strain>
    </source>
</reference>
<protein>
    <submittedName>
        <fullName evidence="1">Uncharacterized protein</fullName>
    </submittedName>
</protein>
<sequence>MLGEPTAKQPWVQIFGKSARADLWVDMEWEGKADLGPYLTDDGEDIYDVIAAGRAEELPFRVWAVRDENSRGKRHGDILWGIVPLVSNRFAQALSDLGVEGFGLYDIDFYDRDGTPIEGYTGFTVDITGHSEFTSLHWHQGLRNEWFLTTQQVLDGLYERGIDGFETGRVPRKWIPPWKPGGTPPLQQTD</sequence>
<accession>A0A2I1IFZ7</accession>
<dbReference type="AlphaFoldDB" id="A0A2I1IFZ7"/>
<organism evidence="1 2">
    <name type="scientific">Brevibacterium ravenspurgense</name>
    <dbReference type="NCBI Taxonomy" id="479117"/>
    <lineage>
        <taxon>Bacteria</taxon>
        <taxon>Bacillati</taxon>
        <taxon>Actinomycetota</taxon>
        <taxon>Actinomycetes</taxon>
        <taxon>Micrococcales</taxon>
        <taxon>Brevibacteriaceae</taxon>
        <taxon>Brevibacterium</taxon>
    </lineage>
</organism>
<dbReference type="EMBL" id="PKGO01000007">
    <property type="protein sequence ID" value="PKY70039.1"/>
    <property type="molecule type" value="Genomic_DNA"/>
</dbReference>
<dbReference type="RefSeq" id="WP_019175311.1">
    <property type="nucleotide sequence ID" value="NZ_JAKRCZ010000006.1"/>
</dbReference>
<dbReference type="Proteomes" id="UP000242755">
    <property type="component" value="Unassembled WGS sequence"/>
</dbReference>
<evidence type="ECO:0000313" key="2">
    <source>
        <dbReference type="Proteomes" id="UP000242755"/>
    </source>
</evidence>
<name>A0A2I1IFZ7_9MICO</name>